<reference evidence="1" key="1">
    <citation type="submission" date="2014-12" db="EMBL/GenBank/DDBJ databases">
        <title>Insight into the proteome of Arion vulgaris.</title>
        <authorList>
            <person name="Aradska J."/>
            <person name="Bulat T."/>
            <person name="Smidak R."/>
            <person name="Sarate P."/>
            <person name="Gangsoo J."/>
            <person name="Sialana F."/>
            <person name="Bilban M."/>
            <person name="Lubec G."/>
        </authorList>
    </citation>
    <scope>NUCLEOTIDE SEQUENCE</scope>
    <source>
        <tissue evidence="1">Skin</tissue>
    </source>
</reference>
<evidence type="ECO:0000313" key="1">
    <source>
        <dbReference type="EMBL" id="CEK59841.1"/>
    </source>
</evidence>
<proteinExistence type="predicted"/>
<accession>A0A0B6YVQ8</accession>
<protein>
    <submittedName>
        <fullName evidence="1">Uncharacterized protein</fullName>
    </submittedName>
</protein>
<gene>
    <name evidence="1" type="primary">ORF37590</name>
</gene>
<dbReference type="EMBL" id="HACG01012976">
    <property type="protein sequence ID" value="CEK59841.1"/>
    <property type="molecule type" value="Transcribed_RNA"/>
</dbReference>
<organism evidence="1">
    <name type="scientific">Arion vulgaris</name>
    <dbReference type="NCBI Taxonomy" id="1028688"/>
    <lineage>
        <taxon>Eukaryota</taxon>
        <taxon>Metazoa</taxon>
        <taxon>Spiralia</taxon>
        <taxon>Lophotrochozoa</taxon>
        <taxon>Mollusca</taxon>
        <taxon>Gastropoda</taxon>
        <taxon>Heterobranchia</taxon>
        <taxon>Euthyneura</taxon>
        <taxon>Panpulmonata</taxon>
        <taxon>Eupulmonata</taxon>
        <taxon>Stylommatophora</taxon>
        <taxon>Helicina</taxon>
        <taxon>Arionoidea</taxon>
        <taxon>Arionidae</taxon>
        <taxon>Arion</taxon>
    </lineage>
</organism>
<sequence>MHVFTAPPVNLQYRMYACGYISRFHIILAETKLHIFPRGFQFILKVESCL</sequence>
<dbReference type="AlphaFoldDB" id="A0A0B6YVQ8"/>
<name>A0A0B6YVQ8_9EUPU</name>